<dbReference type="Pfam" id="PF01694">
    <property type="entry name" value="Rhomboid"/>
    <property type="match status" value="1"/>
</dbReference>
<dbReference type="PANTHER" id="PTHR43066:SF1">
    <property type="entry name" value="RHOMBOID PROTEIN 2"/>
    <property type="match status" value="1"/>
</dbReference>
<accession>A0ABW3Y4M0</accession>
<dbReference type="InterPro" id="IPR022764">
    <property type="entry name" value="Peptidase_S54_rhomboid_dom"/>
</dbReference>
<gene>
    <name evidence="10" type="ORF">ACFQ39_14215</name>
</gene>
<feature type="transmembrane region" description="Helical" evidence="8">
    <location>
        <begin position="64"/>
        <end position="82"/>
    </location>
</feature>
<feature type="transmembrane region" description="Helical" evidence="8">
    <location>
        <begin position="161"/>
        <end position="180"/>
    </location>
</feature>
<evidence type="ECO:0000256" key="8">
    <source>
        <dbReference type="SAM" id="Phobius"/>
    </source>
</evidence>
<feature type="transmembrane region" description="Helical" evidence="8">
    <location>
        <begin position="136"/>
        <end position="155"/>
    </location>
</feature>
<protein>
    <submittedName>
        <fullName evidence="10">Rhomboid family intramembrane serine protease</fullName>
        <ecNumber evidence="10">3.4.21.-</ecNumber>
    </submittedName>
</protein>
<sequence>MSTFKFSPMILAVPLYFVLFLWIVYWFELKFGVSFNKYGILPRDFMGLRGIVFGPFIHKDVNHLYNNSVPLFLFMLSLWFFYRDVALKIFIYGMICLGFLTWLIGRKSYHIGASGVVYMLFSFIFFSGIFRKYYRLIAVSLAIIFLYGSMVWYILPIEENVSWEGHLSGFLVGLVFAWIFRNEGPQRNQFSWEIEEGEVEEGDERYWEIDPSSENFTPNK</sequence>
<comment type="caution">
    <text evidence="10">The sequence shown here is derived from an EMBL/GenBank/DDBJ whole genome shotgun (WGS) entry which is preliminary data.</text>
</comment>
<reference evidence="11" key="1">
    <citation type="journal article" date="2019" name="Int. J. Syst. Evol. Microbiol.">
        <title>The Global Catalogue of Microorganisms (GCM) 10K type strain sequencing project: providing services to taxonomists for standard genome sequencing and annotation.</title>
        <authorList>
            <consortium name="The Broad Institute Genomics Platform"/>
            <consortium name="The Broad Institute Genome Sequencing Center for Infectious Disease"/>
            <person name="Wu L."/>
            <person name="Ma J."/>
        </authorList>
    </citation>
    <scope>NUCLEOTIDE SEQUENCE [LARGE SCALE GENOMIC DNA]</scope>
    <source>
        <strain evidence="11">CCUG 61485</strain>
    </source>
</reference>
<organism evidence="10 11">
    <name type="scientific">Namhaeicola litoreus</name>
    <dbReference type="NCBI Taxonomy" id="1052145"/>
    <lineage>
        <taxon>Bacteria</taxon>
        <taxon>Pseudomonadati</taxon>
        <taxon>Bacteroidota</taxon>
        <taxon>Flavobacteriia</taxon>
        <taxon>Flavobacteriales</taxon>
        <taxon>Flavobacteriaceae</taxon>
        <taxon>Namhaeicola</taxon>
    </lineage>
</organism>
<feature type="transmembrane region" description="Helical" evidence="8">
    <location>
        <begin position="111"/>
        <end position="129"/>
    </location>
</feature>
<dbReference type="PANTHER" id="PTHR43066">
    <property type="entry name" value="RHOMBOID-RELATED PROTEIN"/>
    <property type="match status" value="1"/>
</dbReference>
<evidence type="ECO:0000313" key="11">
    <source>
        <dbReference type="Proteomes" id="UP001597201"/>
    </source>
</evidence>
<dbReference type="RefSeq" id="WP_377180149.1">
    <property type="nucleotide sequence ID" value="NZ_JBHTMY010000004.1"/>
</dbReference>
<comment type="similarity">
    <text evidence="2">Belongs to the peptidase S54 family.</text>
</comment>
<evidence type="ECO:0000256" key="1">
    <source>
        <dbReference type="ARBA" id="ARBA00004141"/>
    </source>
</evidence>
<keyword evidence="6 8" id="KW-1133">Transmembrane helix</keyword>
<dbReference type="GO" id="GO:0006508">
    <property type="term" value="P:proteolysis"/>
    <property type="evidence" value="ECO:0007669"/>
    <property type="project" value="UniProtKB-KW"/>
</dbReference>
<evidence type="ECO:0000256" key="4">
    <source>
        <dbReference type="ARBA" id="ARBA00022692"/>
    </source>
</evidence>
<evidence type="ECO:0000313" key="10">
    <source>
        <dbReference type="EMBL" id="MFD1316776.1"/>
    </source>
</evidence>
<evidence type="ECO:0000256" key="5">
    <source>
        <dbReference type="ARBA" id="ARBA00022801"/>
    </source>
</evidence>
<evidence type="ECO:0000256" key="3">
    <source>
        <dbReference type="ARBA" id="ARBA00022670"/>
    </source>
</evidence>
<feature type="transmembrane region" description="Helical" evidence="8">
    <location>
        <begin position="89"/>
        <end position="105"/>
    </location>
</feature>
<keyword evidence="4 8" id="KW-0812">Transmembrane</keyword>
<dbReference type="SUPFAM" id="SSF144091">
    <property type="entry name" value="Rhomboid-like"/>
    <property type="match status" value="1"/>
</dbReference>
<keyword evidence="3 10" id="KW-0645">Protease</keyword>
<evidence type="ECO:0000259" key="9">
    <source>
        <dbReference type="Pfam" id="PF01694"/>
    </source>
</evidence>
<dbReference type="EC" id="3.4.21.-" evidence="10"/>
<comment type="subcellular location">
    <subcellularLocation>
        <location evidence="1">Membrane</location>
        <topology evidence="1">Multi-pass membrane protein</topology>
    </subcellularLocation>
</comment>
<feature type="domain" description="Peptidase S54 rhomboid" evidence="9">
    <location>
        <begin position="51"/>
        <end position="181"/>
    </location>
</feature>
<keyword evidence="7 8" id="KW-0472">Membrane</keyword>
<dbReference type="InterPro" id="IPR035952">
    <property type="entry name" value="Rhomboid-like_sf"/>
</dbReference>
<feature type="transmembrane region" description="Helical" evidence="8">
    <location>
        <begin position="6"/>
        <end position="28"/>
    </location>
</feature>
<evidence type="ECO:0000256" key="6">
    <source>
        <dbReference type="ARBA" id="ARBA00022989"/>
    </source>
</evidence>
<dbReference type="Proteomes" id="UP001597201">
    <property type="component" value="Unassembled WGS sequence"/>
</dbReference>
<evidence type="ECO:0000256" key="2">
    <source>
        <dbReference type="ARBA" id="ARBA00009045"/>
    </source>
</evidence>
<keyword evidence="11" id="KW-1185">Reference proteome</keyword>
<dbReference type="GO" id="GO:0008233">
    <property type="term" value="F:peptidase activity"/>
    <property type="evidence" value="ECO:0007669"/>
    <property type="project" value="UniProtKB-KW"/>
</dbReference>
<dbReference type="Gene3D" id="1.20.1540.10">
    <property type="entry name" value="Rhomboid-like"/>
    <property type="match status" value="1"/>
</dbReference>
<dbReference type="EMBL" id="JBHTMY010000004">
    <property type="protein sequence ID" value="MFD1316776.1"/>
    <property type="molecule type" value="Genomic_DNA"/>
</dbReference>
<evidence type="ECO:0000256" key="7">
    <source>
        <dbReference type="ARBA" id="ARBA00023136"/>
    </source>
</evidence>
<keyword evidence="5 10" id="KW-0378">Hydrolase</keyword>
<name>A0ABW3Y4M0_9FLAO</name>
<proteinExistence type="inferred from homology"/>